<comment type="caution">
    <text evidence="1">The sequence shown here is derived from an EMBL/GenBank/DDBJ whole genome shotgun (WGS) entry which is preliminary data.</text>
</comment>
<sequence length="109" mass="11242">MWLGLVVMVVTVGAWGCGATEVRLAQDRLPQSGGELELVGDVEGHGAVVVLVDGVAAHSAELDGHRLRVRVPALPRSGVVDVELAFADGVHEKLLGALTVSAPSLNVSD</sequence>
<evidence type="ECO:0000313" key="1">
    <source>
        <dbReference type="EMBL" id="PRQ07766.1"/>
    </source>
</evidence>
<name>A0A2S9YRQ3_9BACT</name>
<dbReference type="AlphaFoldDB" id="A0A2S9YRQ3"/>
<proteinExistence type="predicted"/>
<dbReference type="EMBL" id="PVNL01000050">
    <property type="protein sequence ID" value="PRQ07766.1"/>
    <property type="molecule type" value="Genomic_DNA"/>
</dbReference>
<evidence type="ECO:0000313" key="2">
    <source>
        <dbReference type="Proteomes" id="UP000238823"/>
    </source>
</evidence>
<dbReference type="RefSeq" id="WP_106089557.1">
    <property type="nucleotide sequence ID" value="NZ_PVNL01000050.1"/>
</dbReference>
<dbReference type="Proteomes" id="UP000238823">
    <property type="component" value="Unassembled WGS sequence"/>
</dbReference>
<gene>
    <name evidence="1" type="ORF">ENSA7_25340</name>
</gene>
<organism evidence="1 2">
    <name type="scientific">Enhygromyxa salina</name>
    <dbReference type="NCBI Taxonomy" id="215803"/>
    <lineage>
        <taxon>Bacteria</taxon>
        <taxon>Pseudomonadati</taxon>
        <taxon>Myxococcota</taxon>
        <taxon>Polyangia</taxon>
        <taxon>Nannocystales</taxon>
        <taxon>Nannocystaceae</taxon>
        <taxon>Enhygromyxa</taxon>
    </lineage>
</organism>
<reference evidence="1 2" key="1">
    <citation type="submission" date="2018-03" db="EMBL/GenBank/DDBJ databases">
        <title>Draft Genome Sequences of the Obligatory Marine Myxobacteria Enhygromyxa salina SWB007.</title>
        <authorList>
            <person name="Poehlein A."/>
            <person name="Moghaddam J.A."/>
            <person name="Harms H."/>
            <person name="Alanjari M."/>
            <person name="Koenig G.M."/>
            <person name="Daniel R."/>
            <person name="Schaeberle T.F."/>
        </authorList>
    </citation>
    <scope>NUCLEOTIDE SEQUENCE [LARGE SCALE GENOMIC DNA]</scope>
    <source>
        <strain evidence="1 2">SWB007</strain>
    </source>
</reference>
<protein>
    <submittedName>
        <fullName evidence="1">Uncharacterized protein</fullName>
    </submittedName>
</protein>
<accession>A0A2S9YRQ3</accession>